<gene>
    <name evidence="5" type="ordered locus">Psta_1659</name>
</gene>
<feature type="compositionally biased region" description="Basic and acidic residues" evidence="1">
    <location>
        <begin position="597"/>
        <end position="606"/>
    </location>
</feature>
<feature type="chain" id="PRO_5003035869" description="Cytochrome c domain-containing protein" evidence="2">
    <location>
        <begin position="29"/>
        <end position="728"/>
    </location>
</feature>
<keyword evidence="6" id="KW-1185">Reference proteome</keyword>
<accession>D2QYC0</accession>
<feature type="region of interest" description="Disordered" evidence="1">
    <location>
        <begin position="584"/>
        <end position="606"/>
    </location>
</feature>
<dbReference type="Gene3D" id="2.60.40.1080">
    <property type="match status" value="1"/>
</dbReference>
<evidence type="ECO:0000256" key="2">
    <source>
        <dbReference type="SAM" id="SignalP"/>
    </source>
</evidence>
<name>D2QYC0_PIRSD</name>
<dbReference type="AlphaFoldDB" id="D2QYC0"/>
<feature type="signal peptide" evidence="2">
    <location>
        <begin position="1"/>
        <end position="28"/>
    </location>
</feature>
<dbReference type="Pfam" id="PF07583">
    <property type="entry name" value="PSCyt2"/>
    <property type="match status" value="1"/>
</dbReference>
<feature type="domain" description="DUF1553" evidence="4">
    <location>
        <begin position="465"/>
        <end position="695"/>
    </location>
</feature>
<dbReference type="InterPro" id="IPR022655">
    <property type="entry name" value="DUF1553"/>
</dbReference>
<dbReference type="HOGENOM" id="CLU_005632_0_0_0"/>
<evidence type="ECO:0000313" key="6">
    <source>
        <dbReference type="Proteomes" id="UP000001887"/>
    </source>
</evidence>
<protein>
    <recommendedName>
        <fullName evidence="7">Cytochrome c domain-containing protein</fullName>
    </recommendedName>
</protein>
<evidence type="ECO:0000256" key="1">
    <source>
        <dbReference type="SAM" id="MobiDB-lite"/>
    </source>
</evidence>
<dbReference type="EMBL" id="CP001848">
    <property type="protein sequence ID" value="ADB16334.1"/>
    <property type="molecule type" value="Genomic_DNA"/>
</dbReference>
<sequence precursor="true">MATPPTNGRLSRCLLSILLLLIPAIAAAEEATIADAPLPAAYFEEIVLPTLSRAGCNTAACHGAAAGRGGFRLSLFGGKPDADHREIVDALESRRVNFSQPERSLVLLKPTWQVDHEGGERFSADSDEARRILGWIAAGAPRGTSASTASLALTIETDGESQQLRAVVTSTTGESRDVTRLAIFTSADPAALDVSVDGRLKVLQPGRHAIIARYQRAIATTTITTARANPKSVPPQSGAMHWIDHEAQLVLDELQLTPRKRASDHALLRRMTLDLAGRIPTPQEVELLTSSTRRSDSWKQRAEQLLTSDDATDYWTWRVSSWLRMRVGPADFASTKRLHTWLREQIASDRPLDQVARELILAEGVTTDVPPANYHRNEPDARQAAEAYAQSFAGIRIGCANCHDHPLDRWRQDDYHGLAAIFAGVERREIVRFRSDLRVAHPATESDAIPQIPGGKPLQPGIDHRPALVDSLLAGEPSQLAVAWTNRVWEAMFARGLVHPVDDLRSTNPASHPVLLTKLALHFQRSGYRLRPLLTEIAQTDTYARASDPAASPLELQYLAASRVRPLPAEVLLQAINDATSLGKQLRPPLGRPLPSDSRDGKKTEDQVAADELAILGRCDVKMGCSVANQPAASDSLATQLHLQTGPLLNRRITFPPEWVMATVDNHDFSSHFLTRVWHLAYARDLTAAERSRLEPILTAAIARDGRQQAMNDLFWALLVSREFCTNH</sequence>
<dbReference type="InterPro" id="IPR011444">
    <property type="entry name" value="DUF1549"/>
</dbReference>
<dbReference type="Pfam" id="PF07587">
    <property type="entry name" value="PSD1"/>
    <property type="match status" value="1"/>
</dbReference>
<keyword evidence="2" id="KW-0732">Signal</keyword>
<feature type="domain" description="DUF1549" evidence="3">
    <location>
        <begin position="243"/>
        <end position="426"/>
    </location>
</feature>
<dbReference type="KEGG" id="psl:Psta_1659"/>
<reference evidence="5 6" key="1">
    <citation type="journal article" date="2009" name="Stand. Genomic Sci.">
        <title>Complete genome sequence of Pirellula staleyi type strain (ATCC 27377).</title>
        <authorList>
            <person name="Clum A."/>
            <person name="Tindall B.J."/>
            <person name="Sikorski J."/>
            <person name="Ivanova N."/>
            <person name="Mavrommatis K."/>
            <person name="Lucas S."/>
            <person name="Glavina del Rio T."/>
            <person name="Nolan M."/>
            <person name="Chen F."/>
            <person name="Tice H."/>
            <person name="Pitluck S."/>
            <person name="Cheng J.F."/>
            <person name="Chertkov O."/>
            <person name="Brettin T."/>
            <person name="Han C."/>
            <person name="Detter J.C."/>
            <person name="Kuske C."/>
            <person name="Bruce D."/>
            <person name="Goodwin L."/>
            <person name="Ovchinikova G."/>
            <person name="Pati A."/>
            <person name="Mikhailova N."/>
            <person name="Chen A."/>
            <person name="Palaniappan K."/>
            <person name="Land M."/>
            <person name="Hauser L."/>
            <person name="Chang Y.J."/>
            <person name="Jeffries C.D."/>
            <person name="Chain P."/>
            <person name="Rohde M."/>
            <person name="Goker M."/>
            <person name="Bristow J."/>
            <person name="Eisen J.A."/>
            <person name="Markowitz V."/>
            <person name="Hugenholtz P."/>
            <person name="Kyrpides N.C."/>
            <person name="Klenk H.P."/>
            <person name="Lapidus A."/>
        </authorList>
    </citation>
    <scope>NUCLEOTIDE SEQUENCE [LARGE SCALE GENOMIC DNA]</scope>
    <source>
        <strain evidence="6">ATCC 27377 / DSM 6068 / ICPB 4128</strain>
    </source>
</reference>
<evidence type="ECO:0008006" key="7">
    <source>
        <dbReference type="Google" id="ProtNLM"/>
    </source>
</evidence>
<dbReference type="PANTHER" id="PTHR35889">
    <property type="entry name" value="CYCLOINULO-OLIGOSACCHARIDE FRUCTANOTRANSFERASE-RELATED"/>
    <property type="match status" value="1"/>
</dbReference>
<evidence type="ECO:0000313" key="5">
    <source>
        <dbReference type="EMBL" id="ADB16334.1"/>
    </source>
</evidence>
<dbReference type="Proteomes" id="UP000001887">
    <property type="component" value="Chromosome"/>
</dbReference>
<evidence type="ECO:0000259" key="4">
    <source>
        <dbReference type="Pfam" id="PF07587"/>
    </source>
</evidence>
<organism evidence="5 6">
    <name type="scientific">Pirellula staleyi (strain ATCC 27377 / DSM 6068 / ICPB 4128)</name>
    <name type="common">Pirella staleyi</name>
    <dbReference type="NCBI Taxonomy" id="530564"/>
    <lineage>
        <taxon>Bacteria</taxon>
        <taxon>Pseudomonadati</taxon>
        <taxon>Planctomycetota</taxon>
        <taxon>Planctomycetia</taxon>
        <taxon>Pirellulales</taxon>
        <taxon>Pirellulaceae</taxon>
        <taxon>Pirellula</taxon>
    </lineage>
</organism>
<dbReference type="STRING" id="530564.Psta_1659"/>
<dbReference type="eggNOG" id="COG5492">
    <property type="taxonomic scope" value="Bacteria"/>
</dbReference>
<evidence type="ECO:0000259" key="3">
    <source>
        <dbReference type="Pfam" id="PF07583"/>
    </source>
</evidence>
<dbReference type="PANTHER" id="PTHR35889:SF3">
    <property type="entry name" value="F-BOX DOMAIN-CONTAINING PROTEIN"/>
    <property type="match status" value="1"/>
</dbReference>
<proteinExistence type="predicted"/>